<accession>A0AA35YVT9</accession>
<evidence type="ECO:0000313" key="3">
    <source>
        <dbReference type="Proteomes" id="UP001177003"/>
    </source>
</evidence>
<name>A0AA35YVT9_LACSI</name>
<sequence>MPQVWAPSRTLMQELDIYDGVHALFANIGWERLLSANFAICPLLTREFLATLSEVNHDKNFAFRIFSTPHTLHVDHLCTIFYTSVTSLSHPTPTFAVRELSYSIIGLDNYDSAASVQTSIVHPVLNIALKIICNIIYA</sequence>
<reference evidence="2" key="1">
    <citation type="submission" date="2023-04" db="EMBL/GenBank/DDBJ databases">
        <authorList>
            <person name="Vijverberg K."/>
            <person name="Xiong W."/>
            <person name="Schranz E."/>
        </authorList>
    </citation>
    <scope>NUCLEOTIDE SEQUENCE</scope>
</reference>
<dbReference type="AlphaFoldDB" id="A0AA35YVT9"/>
<gene>
    <name evidence="2" type="ORF">LSALG_LOCUS20907</name>
</gene>
<keyword evidence="3" id="KW-1185">Reference proteome</keyword>
<dbReference type="InterPro" id="IPR004312">
    <property type="entry name" value="ATHILA_Orf1_C"/>
</dbReference>
<dbReference type="Proteomes" id="UP001177003">
    <property type="component" value="Chromosome 4"/>
</dbReference>
<feature type="domain" description="Arabidopsis retrotransposon Orf1 C-terminal" evidence="1">
    <location>
        <begin position="7"/>
        <end position="138"/>
    </location>
</feature>
<organism evidence="2 3">
    <name type="scientific">Lactuca saligna</name>
    <name type="common">Willowleaf lettuce</name>
    <dbReference type="NCBI Taxonomy" id="75948"/>
    <lineage>
        <taxon>Eukaryota</taxon>
        <taxon>Viridiplantae</taxon>
        <taxon>Streptophyta</taxon>
        <taxon>Embryophyta</taxon>
        <taxon>Tracheophyta</taxon>
        <taxon>Spermatophyta</taxon>
        <taxon>Magnoliopsida</taxon>
        <taxon>eudicotyledons</taxon>
        <taxon>Gunneridae</taxon>
        <taxon>Pentapetalae</taxon>
        <taxon>asterids</taxon>
        <taxon>campanulids</taxon>
        <taxon>Asterales</taxon>
        <taxon>Asteraceae</taxon>
        <taxon>Cichorioideae</taxon>
        <taxon>Cichorieae</taxon>
        <taxon>Lactucinae</taxon>
        <taxon>Lactuca</taxon>
    </lineage>
</organism>
<dbReference type="EMBL" id="OX465080">
    <property type="protein sequence ID" value="CAI9281195.1"/>
    <property type="molecule type" value="Genomic_DNA"/>
</dbReference>
<evidence type="ECO:0000259" key="1">
    <source>
        <dbReference type="Pfam" id="PF03078"/>
    </source>
</evidence>
<proteinExistence type="predicted"/>
<evidence type="ECO:0000313" key="2">
    <source>
        <dbReference type="EMBL" id="CAI9281195.1"/>
    </source>
</evidence>
<dbReference type="Pfam" id="PF03078">
    <property type="entry name" value="ATHILA"/>
    <property type="match status" value="1"/>
</dbReference>
<protein>
    <recommendedName>
        <fullName evidence="1">Arabidopsis retrotransposon Orf1 C-terminal domain-containing protein</fullName>
    </recommendedName>
</protein>